<sequence length="69" mass="7556">MKNDKNHEINLFDHLRTTSGISVRLPNGCEAPITGSVRISEGISLSDVLYVPSFQHNGIGSGSQFRIDE</sequence>
<keyword evidence="1" id="KW-0496">Mitochondrion</keyword>
<proteinExistence type="predicted"/>
<name>A0A1Y0B1G5_9LAMI</name>
<gene>
    <name evidence="1" type="ORF">AEK19_MT1008</name>
</gene>
<organism evidence="1">
    <name type="scientific">Utricularia reniformis</name>
    <dbReference type="NCBI Taxonomy" id="192314"/>
    <lineage>
        <taxon>Eukaryota</taxon>
        <taxon>Viridiplantae</taxon>
        <taxon>Streptophyta</taxon>
        <taxon>Embryophyta</taxon>
        <taxon>Tracheophyta</taxon>
        <taxon>Spermatophyta</taxon>
        <taxon>Magnoliopsida</taxon>
        <taxon>eudicotyledons</taxon>
        <taxon>Gunneridae</taxon>
        <taxon>Pentapetalae</taxon>
        <taxon>asterids</taxon>
        <taxon>lamiids</taxon>
        <taxon>Lamiales</taxon>
        <taxon>Lentibulariaceae</taxon>
        <taxon>Utricularia</taxon>
    </lineage>
</organism>
<dbReference type="AlphaFoldDB" id="A0A1Y0B1G5"/>
<reference evidence="1" key="1">
    <citation type="submission" date="2017-03" db="EMBL/GenBank/DDBJ databases">
        <title>The mitochondrial genome of the carnivorous plant Utricularia reniformis (Lentibulariaceae): structure, comparative analysis and evolutionary landmarks.</title>
        <authorList>
            <person name="Silva S.R."/>
            <person name="Alvarenga D.O."/>
            <person name="Michael T.P."/>
            <person name="Miranda V.F.O."/>
            <person name="Varani A.M."/>
        </authorList>
    </citation>
    <scope>NUCLEOTIDE SEQUENCE</scope>
</reference>
<evidence type="ECO:0000313" key="1">
    <source>
        <dbReference type="EMBL" id="ART31231.1"/>
    </source>
</evidence>
<protein>
    <submittedName>
        <fullName evidence="1">Uncharacterized protein</fullName>
    </submittedName>
</protein>
<geneLocation type="mitochondrion" evidence="1"/>
<dbReference type="EMBL" id="KY774314">
    <property type="protein sequence ID" value="ART31231.1"/>
    <property type="molecule type" value="Genomic_DNA"/>
</dbReference>
<accession>A0A1Y0B1G5</accession>